<dbReference type="EMBL" id="WTFN01000002">
    <property type="protein sequence ID" value="MWK54606.1"/>
    <property type="molecule type" value="Genomic_DNA"/>
</dbReference>
<accession>A0A7X3KRN5</accession>
<dbReference type="Gene3D" id="2.60.40.10">
    <property type="entry name" value="Immunoglobulins"/>
    <property type="match status" value="1"/>
</dbReference>
<proteinExistence type="predicted"/>
<dbReference type="Proteomes" id="UP000461288">
    <property type="component" value="Unassembled WGS sequence"/>
</dbReference>
<comment type="caution">
    <text evidence="1">The sequence shown here is derived from an EMBL/GenBank/DDBJ whole genome shotgun (WGS) entry which is preliminary data.</text>
</comment>
<gene>
    <name evidence="1" type="ORF">GO594_01320</name>
</gene>
<dbReference type="AlphaFoldDB" id="A0A7X3KRN5"/>
<organism evidence="1 2">
    <name type="scientific">Metapseudomonas otitidis</name>
    <dbReference type="NCBI Taxonomy" id="319939"/>
    <lineage>
        <taxon>Bacteria</taxon>
        <taxon>Pseudomonadati</taxon>
        <taxon>Pseudomonadota</taxon>
        <taxon>Gammaproteobacteria</taxon>
        <taxon>Pseudomonadales</taxon>
        <taxon>Pseudomonadaceae</taxon>
        <taxon>Metapseudomonas</taxon>
    </lineage>
</organism>
<protein>
    <recommendedName>
        <fullName evidence="3">Lipoprotein</fullName>
    </recommendedName>
</protein>
<dbReference type="PROSITE" id="PS51257">
    <property type="entry name" value="PROKAR_LIPOPROTEIN"/>
    <property type="match status" value="1"/>
</dbReference>
<evidence type="ECO:0000313" key="2">
    <source>
        <dbReference type="Proteomes" id="UP000461288"/>
    </source>
</evidence>
<sequence>MKLFTIAGLLLLLSGCEAIMLGNVLVGCSSRTPPELMPKELPAAKVGAPYIARIEVRGADTAVSKLLVAPAHPLPDGLVLNHQAREPLGVIQGTPTRAGTYEVLIYGNTFGTQCTGQDMEQLYRLEVN</sequence>
<dbReference type="RefSeq" id="WP_160479469.1">
    <property type="nucleotide sequence ID" value="NZ_JBLPYK010000010.1"/>
</dbReference>
<reference evidence="1 2" key="1">
    <citation type="submission" date="2019-12" db="EMBL/GenBank/DDBJ databases">
        <title>Draft genome sequence of Pseudomonas otitidis recovered from a chicken carcass.</title>
        <authorList>
            <person name="Vieira T.R."/>
            <person name="Oliviera E.F.C."/>
            <person name="Silva N.M.V."/>
            <person name="Sambrano G.E."/>
            <person name="Cibulski S.P."/>
            <person name="Cardoso M.R.I."/>
        </authorList>
    </citation>
    <scope>NUCLEOTIDE SEQUENCE [LARGE SCALE GENOMIC DNA]</scope>
    <source>
        <strain evidence="1 2">25_K</strain>
    </source>
</reference>
<name>A0A7X3KRN5_9GAMM</name>
<evidence type="ECO:0000313" key="1">
    <source>
        <dbReference type="EMBL" id="MWK54606.1"/>
    </source>
</evidence>
<dbReference type="InterPro" id="IPR013783">
    <property type="entry name" value="Ig-like_fold"/>
</dbReference>
<evidence type="ECO:0008006" key="3">
    <source>
        <dbReference type="Google" id="ProtNLM"/>
    </source>
</evidence>